<keyword evidence="3" id="KW-1185">Reference proteome</keyword>
<dbReference type="Pfam" id="PF09346">
    <property type="entry name" value="SMI1_KNR4"/>
    <property type="match status" value="1"/>
</dbReference>
<proteinExistence type="predicted"/>
<organism evidence="2 3">
    <name type="scientific">Modestobacter caceresii</name>
    <dbReference type="NCBI Taxonomy" id="1522368"/>
    <lineage>
        <taxon>Bacteria</taxon>
        <taxon>Bacillati</taxon>
        <taxon>Actinomycetota</taxon>
        <taxon>Actinomycetes</taxon>
        <taxon>Geodermatophilales</taxon>
        <taxon>Geodermatophilaceae</taxon>
        <taxon>Modestobacter</taxon>
    </lineage>
</organism>
<gene>
    <name evidence="2" type="ORF">IN07_18425</name>
</gene>
<comment type="caution">
    <text evidence="2">The sequence shown here is derived from an EMBL/GenBank/DDBJ whole genome shotgun (WGS) entry which is preliminary data.</text>
</comment>
<evidence type="ECO:0000313" key="3">
    <source>
        <dbReference type="Proteomes" id="UP000029713"/>
    </source>
</evidence>
<dbReference type="AlphaFoldDB" id="A0A098Y6C2"/>
<protein>
    <recommendedName>
        <fullName evidence="1">Knr4/Smi1-like domain-containing protein</fullName>
    </recommendedName>
</protein>
<name>A0A098Y6C2_9ACTN</name>
<evidence type="ECO:0000313" key="2">
    <source>
        <dbReference type="EMBL" id="KGH45246.1"/>
    </source>
</evidence>
<dbReference type="SUPFAM" id="SSF160631">
    <property type="entry name" value="SMI1/KNR4-like"/>
    <property type="match status" value="1"/>
</dbReference>
<sequence>MTSATNWSELIGYLVLVKQRINELDPDNPLTCRLPRPGATVERLALVENHLGTALDPAYREFLLQADGWPEINLGLHLLGTEDLLGSDLGRVANEYLRIYLSEPLAGWTILGVQPIAVAADDRDLVVVRPPGVPGAGAVAWLDGGVVEDYPGFEEWFRTVIELHRQELARLNAAVAP</sequence>
<dbReference type="RefSeq" id="WP_036338166.1">
    <property type="nucleotide sequence ID" value="NZ_JPMX01000084.1"/>
</dbReference>
<dbReference type="OrthoDB" id="422217at2"/>
<dbReference type="SMART" id="SM00860">
    <property type="entry name" value="SMI1_KNR4"/>
    <property type="match status" value="1"/>
</dbReference>
<reference evidence="2 3" key="1">
    <citation type="submission" date="2014-07" db="EMBL/GenBank/DDBJ databases">
        <title>Biosystematic studies on Modestobacter strains isolated from extreme hyper-arid desert soil and from historic building.</title>
        <authorList>
            <person name="Bukarasam K."/>
            <person name="Bull A."/>
            <person name="Girard G."/>
            <person name="van Wezel G."/>
            <person name="Goodfellow M."/>
        </authorList>
    </citation>
    <scope>NUCLEOTIDE SEQUENCE [LARGE SCALE GENOMIC DNA]</scope>
    <source>
        <strain evidence="2 3">KNN45-2b</strain>
    </source>
</reference>
<feature type="domain" description="Knr4/Smi1-like" evidence="1">
    <location>
        <begin position="38"/>
        <end position="159"/>
    </location>
</feature>
<dbReference type="InterPro" id="IPR037883">
    <property type="entry name" value="Knr4/Smi1-like_sf"/>
</dbReference>
<evidence type="ECO:0000259" key="1">
    <source>
        <dbReference type="SMART" id="SM00860"/>
    </source>
</evidence>
<dbReference type="Proteomes" id="UP000029713">
    <property type="component" value="Unassembled WGS sequence"/>
</dbReference>
<dbReference type="EMBL" id="JPMX01000084">
    <property type="protein sequence ID" value="KGH45246.1"/>
    <property type="molecule type" value="Genomic_DNA"/>
</dbReference>
<accession>A0A098Y6C2</accession>
<dbReference type="InterPro" id="IPR018958">
    <property type="entry name" value="Knr4/Smi1-like_dom"/>
</dbReference>